<dbReference type="RefSeq" id="WP_344779456.1">
    <property type="nucleotide sequence ID" value="NZ_BAAAZW010000001.1"/>
</dbReference>
<dbReference type="EMBL" id="BAAAZW010000001">
    <property type="protein sequence ID" value="GAA3947667.1"/>
    <property type="molecule type" value="Genomic_DNA"/>
</dbReference>
<evidence type="ECO:0000256" key="6">
    <source>
        <dbReference type="SAM" id="MobiDB-lite"/>
    </source>
</evidence>
<evidence type="ECO:0000313" key="8">
    <source>
        <dbReference type="EMBL" id="GAA3947667.1"/>
    </source>
</evidence>
<keyword evidence="2" id="KW-0805">Transcription regulation</keyword>
<evidence type="ECO:0000256" key="5">
    <source>
        <dbReference type="ARBA" id="ARBA00023163"/>
    </source>
</evidence>
<feature type="domain" description="LysR substrate-binding" evidence="7">
    <location>
        <begin position="30"/>
        <end position="201"/>
    </location>
</feature>
<feature type="compositionally biased region" description="Basic residues" evidence="6">
    <location>
        <begin position="246"/>
        <end position="257"/>
    </location>
</feature>
<protein>
    <submittedName>
        <fullName evidence="8">LysR family substrate-binding domain-containing protein</fullName>
    </submittedName>
</protein>
<sequence>MTPATDVPDGAGADDGAVFRLAYVPGVLPAKWVRAFGERRPGVEVELVACPAAEAGALVTSGEVDAAVARPAADEPELAVIGLYREVPVVVVPKDHLLTAADELVCADLADQQYLLPLDDVLAWRDRPGTQIDHRPETTADAVELVAAGLGVLVVPMSLARLHHRRDLTYRPLADGPVAPVGLLWREPTGDLMEEFIGVVRGRRPGSSRGQNQPTPKRSAKEKAAARRAAKEAAGTIPARSTRQNRQPRKGRRPRKP</sequence>
<accession>A0ABP7NI46</accession>
<evidence type="ECO:0000313" key="9">
    <source>
        <dbReference type="Proteomes" id="UP001418444"/>
    </source>
</evidence>
<gene>
    <name evidence="8" type="ORF">GCM10022231_00830</name>
</gene>
<comment type="similarity">
    <text evidence="1">Belongs to the LysR transcriptional regulatory family.</text>
</comment>
<dbReference type="Proteomes" id="UP001418444">
    <property type="component" value="Unassembled WGS sequence"/>
</dbReference>
<keyword evidence="4" id="KW-0010">Activator</keyword>
<evidence type="ECO:0000256" key="2">
    <source>
        <dbReference type="ARBA" id="ARBA00023015"/>
    </source>
</evidence>
<dbReference type="Gene3D" id="3.40.190.10">
    <property type="entry name" value="Periplasmic binding protein-like II"/>
    <property type="match status" value="2"/>
</dbReference>
<dbReference type="InterPro" id="IPR005119">
    <property type="entry name" value="LysR_subst-bd"/>
</dbReference>
<feature type="compositionally biased region" description="Basic and acidic residues" evidence="6">
    <location>
        <begin position="219"/>
        <end position="231"/>
    </location>
</feature>
<dbReference type="Pfam" id="PF03466">
    <property type="entry name" value="LysR_substrate"/>
    <property type="match status" value="1"/>
</dbReference>
<proteinExistence type="inferred from homology"/>
<dbReference type="PANTHER" id="PTHR30346">
    <property type="entry name" value="TRANSCRIPTIONAL DUAL REGULATOR HCAR-RELATED"/>
    <property type="match status" value="1"/>
</dbReference>
<feature type="region of interest" description="Disordered" evidence="6">
    <location>
        <begin position="201"/>
        <end position="257"/>
    </location>
</feature>
<organism evidence="8 9">
    <name type="scientific">Gordonia caeni</name>
    <dbReference type="NCBI Taxonomy" id="1007097"/>
    <lineage>
        <taxon>Bacteria</taxon>
        <taxon>Bacillati</taxon>
        <taxon>Actinomycetota</taxon>
        <taxon>Actinomycetes</taxon>
        <taxon>Mycobacteriales</taxon>
        <taxon>Gordoniaceae</taxon>
        <taxon>Gordonia</taxon>
    </lineage>
</organism>
<evidence type="ECO:0000256" key="1">
    <source>
        <dbReference type="ARBA" id="ARBA00009437"/>
    </source>
</evidence>
<evidence type="ECO:0000259" key="7">
    <source>
        <dbReference type="Pfam" id="PF03466"/>
    </source>
</evidence>
<evidence type="ECO:0000256" key="3">
    <source>
        <dbReference type="ARBA" id="ARBA00023125"/>
    </source>
</evidence>
<keyword evidence="5" id="KW-0804">Transcription</keyword>
<dbReference type="CDD" id="cd08414">
    <property type="entry name" value="PBP2_LTTR_aromatics_like"/>
    <property type="match status" value="1"/>
</dbReference>
<dbReference type="PANTHER" id="PTHR30346:SF0">
    <property type="entry name" value="HCA OPERON TRANSCRIPTIONAL ACTIVATOR HCAR"/>
    <property type="match status" value="1"/>
</dbReference>
<evidence type="ECO:0000256" key="4">
    <source>
        <dbReference type="ARBA" id="ARBA00023159"/>
    </source>
</evidence>
<dbReference type="SUPFAM" id="SSF53850">
    <property type="entry name" value="Periplasmic binding protein-like II"/>
    <property type="match status" value="1"/>
</dbReference>
<keyword evidence="9" id="KW-1185">Reference proteome</keyword>
<comment type="caution">
    <text evidence="8">The sequence shown here is derived from an EMBL/GenBank/DDBJ whole genome shotgun (WGS) entry which is preliminary data.</text>
</comment>
<keyword evidence="3" id="KW-0238">DNA-binding</keyword>
<reference evidence="9" key="1">
    <citation type="journal article" date="2019" name="Int. J. Syst. Evol. Microbiol.">
        <title>The Global Catalogue of Microorganisms (GCM) 10K type strain sequencing project: providing services to taxonomists for standard genome sequencing and annotation.</title>
        <authorList>
            <consortium name="The Broad Institute Genomics Platform"/>
            <consortium name="The Broad Institute Genome Sequencing Center for Infectious Disease"/>
            <person name="Wu L."/>
            <person name="Ma J."/>
        </authorList>
    </citation>
    <scope>NUCLEOTIDE SEQUENCE [LARGE SCALE GENOMIC DNA]</scope>
    <source>
        <strain evidence="9">JCM 16923</strain>
    </source>
</reference>
<name>A0ABP7NI46_9ACTN</name>